<protein>
    <submittedName>
        <fullName evidence="4">GNAT family N-acetyltransferase</fullName>
        <ecNumber evidence="4">2.3.-.-</ecNumber>
    </submittedName>
</protein>
<dbReference type="GO" id="GO:0016746">
    <property type="term" value="F:acyltransferase activity"/>
    <property type="evidence" value="ECO:0007669"/>
    <property type="project" value="UniProtKB-KW"/>
</dbReference>
<dbReference type="Pfam" id="PF00583">
    <property type="entry name" value="Acetyltransf_1"/>
    <property type="match status" value="1"/>
</dbReference>
<gene>
    <name evidence="4" type="ORF">ACETIH_17380</name>
</gene>
<evidence type="ECO:0000259" key="3">
    <source>
        <dbReference type="PROSITE" id="PS51186"/>
    </source>
</evidence>
<dbReference type="PROSITE" id="PS51186">
    <property type="entry name" value="GNAT"/>
    <property type="match status" value="1"/>
</dbReference>
<evidence type="ECO:0000313" key="4">
    <source>
        <dbReference type="EMBL" id="MFC1458438.1"/>
    </source>
</evidence>
<dbReference type="PANTHER" id="PTHR43877">
    <property type="entry name" value="AMINOALKYLPHOSPHONATE N-ACETYLTRANSFERASE-RELATED-RELATED"/>
    <property type="match status" value="1"/>
</dbReference>
<dbReference type="Gene3D" id="3.40.630.30">
    <property type="match status" value="1"/>
</dbReference>
<dbReference type="EC" id="2.3.-.-" evidence="4"/>
<name>A0ABV6YB29_9HYPH</name>
<keyword evidence="2 4" id="KW-0012">Acyltransferase</keyword>
<dbReference type="CDD" id="cd04301">
    <property type="entry name" value="NAT_SF"/>
    <property type="match status" value="1"/>
</dbReference>
<evidence type="ECO:0000256" key="1">
    <source>
        <dbReference type="ARBA" id="ARBA00022679"/>
    </source>
</evidence>
<evidence type="ECO:0000313" key="5">
    <source>
        <dbReference type="Proteomes" id="UP001593940"/>
    </source>
</evidence>
<dbReference type="SUPFAM" id="SSF55729">
    <property type="entry name" value="Acyl-CoA N-acyltransferases (Nat)"/>
    <property type="match status" value="1"/>
</dbReference>
<reference evidence="4 5" key="1">
    <citation type="submission" date="2024-09" db="EMBL/GenBank/DDBJ databases">
        <title>Nodulacao em especies de Leguminosae Basais da Amazonia e Caracterizacao dos Rizobios e Bacterias Associadas aos Nodulos.</title>
        <authorList>
            <person name="Jambeiro I.C.A."/>
            <person name="Lopes I.S."/>
            <person name="Aguiar E.R.G.R."/>
            <person name="Santos A.F.J."/>
            <person name="Dos Santos J.M.F."/>
            <person name="Gross E."/>
        </authorList>
    </citation>
    <scope>NUCLEOTIDE SEQUENCE [LARGE SCALE GENOMIC DNA]</scope>
    <source>
        <strain evidence="4 5">BRUESC1165</strain>
    </source>
</reference>
<dbReference type="InterPro" id="IPR016181">
    <property type="entry name" value="Acyl_CoA_acyltransferase"/>
</dbReference>
<dbReference type="RefSeq" id="WP_376772471.1">
    <property type="nucleotide sequence ID" value="NZ_JAFBID010000095.1"/>
</dbReference>
<comment type="caution">
    <text evidence="4">The sequence shown here is derived from an EMBL/GenBank/DDBJ whole genome shotgun (WGS) entry which is preliminary data.</text>
</comment>
<sequence>MSLLTGLVQENLGPGPVPSCFVAHRGDIFLGTASLIACDEETRPQYTPWIAAVWVEPEHGGRGIGAALIDKAAEFAFGAGAGRVFLLAGPHRRSFYEGLGWSVLETLADGVFVLTRDAEGGST</sequence>
<keyword evidence="5" id="KW-1185">Reference proteome</keyword>
<organism evidence="4 5">
    <name type="scientific">Microvirga arabica</name>
    <dbReference type="NCBI Taxonomy" id="1128671"/>
    <lineage>
        <taxon>Bacteria</taxon>
        <taxon>Pseudomonadati</taxon>
        <taxon>Pseudomonadota</taxon>
        <taxon>Alphaproteobacteria</taxon>
        <taxon>Hyphomicrobiales</taxon>
        <taxon>Methylobacteriaceae</taxon>
        <taxon>Microvirga</taxon>
    </lineage>
</organism>
<keyword evidence="1 4" id="KW-0808">Transferase</keyword>
<dbReference type="EMBL" id="JBHOMY010000055">
    <property type="protein sequence ID" value="MFC1458438.1"/>
    <property type="molecule type" value="Genomic_DNA"/>
</dbReference>
<dbReference type="Proteomes" id="UP001593940">
    <property type="component" value="Unassembled WGS sequence"/>
</dbReference>
<proteinExistence type="predicted"/>
<dbReference type="InterPro" id="IPR000182">
    <property type="entry name" value="GNAT_dom"/>
</dbReference>
<feature type="domain" description="N-acetyltransferase" evidence="3">
    <location>
        <begin position="1"/>
        <end position="119"/>
    </location>
</feature>
<accession>A0ABV6YB29</accession>
<dbReference type="InterPro" id="IPR050832">
    <property type="entry name" value="Bact_Acetyltransf"/>
</dbReference>
<evidence type="ECO:0000256" key="2">
    <source>
        <dbReference type="ARBA" id="ARBA00023315"/>
    </source>
</evidence>